<evidence type="ECO:0000256" key="3">
    <source>
        <dbReference type="ARBA" id="ARBA00022840"/>
    </source>
</evidence>
<comment type="catalytic activity">
    <reaction evidence="8">
        <text>tungstate(in) + ATP + H2O = tungstate(out) + ADP + phosphate + H(+)</text>
        <dbReference type="Rhea" id="RHEA:35027"/>
        <dbReference type="ChEBI" id="CHEBI:15377"/>
        <dbReference type="ChEBI" id="CHEBI:15378"/>
        <dbReference type="ChEBI" id="CHEBI:30616"/>
        <dbReference type="ChEBI" id="CHEBI:43474"/>
        <dbReference type="ChEBI" id="CHEBI:46502"/>
        <dbReference type="ChEBI" id="CHEBI:456216"/>
        <dbReference type="EC" id="7.3.2.6"/>
    </reaction>
</comment>
<evidence type="ECO:0000256" key="4">
    <source>
        <dbReference type="ARBA" id="ARBA00038307"/>
    </source>
</evidence>
<name>A0A0F2LS67_9CREN</name>
<organism evidence="10">
    <name type="scientific">Candidatus Aramenus sulfurataquae</name>
    <dbReference type="NCBI Taxonomy" id="1326980"/>
    <lineage>
        <taxon>Archaea</taxon>
        <taxon>Thermoproteota</taxon>
        <taxon>Thermoprotei</taxon>
        <taxon>Sulfolobales</taxon>
        <taxon>Sulfolobaceae</taxon>
        <taxon>Candidatus Aramenus</taxon>
    </lineage>
</organism>
<keyword evidence="1" id="KW-0813">Transport</keyword>
<sequence length="201" mass="22227">MIEANVKKRLGSFQLNANFKDSGIVCITGKNGSGKTTFLHLLAGFLKPDEGYVKVEGRDVTRLPPEKRGTSFVNQESYIPEKSVESHLLWGAKVRGVKVSEEEVKEVREALNINFSGKVKNLSLGQRERVAIATAILSRPKAILVDEAFSNISEKKEIVAGVIGILKKLSIEMIFTTQDASDSELADRHYVIHQGVLQKTF</sequence>
<dbReference type="EMBL" id="JZWS01000010">
    <property type="protein sequence ID" value="KJR79340.1"/>
    <property type="molecule type" value="Genomic_DNA"/>
</dbReference>
<dbReference type="PATRIC" id="fig|1326980.8.peg.102"/>
<gene>
    <name evidence="11" type="ORF">TQ35_003020</name>
    <name evidence="10" type="ORF">TQ35_02280</name>
</gene>
<reference evidence="10" key="1">
    <citation type="submission" date="2015-03" db="EMBL/GenBank/DDBJ databases">
        <title>Metagenome Sequencing of an Archaeal-Dominated Microbial Community from a Hot Spring at the Los Azufres Geothermal Field, Mexico.</title>
        <authorList>
            <person name="Servin-Garciduenas L.E."/>
            <person name="Martinez-Romero E."/>
        </authorList>
    </citation>
    <scope>NUCLEOTIDE SEQUENCE [LARGE SCALE GENOMIC DNA]</scope>
    <source>
        <strain evidence="10">AZ1-454</strain>
    </source>
</reference>
<dbReference type="EMBL" id="JZWS02000001">
    <property type="protein sequence ID" value="MCL7343527.1"/>
    <property type="molecule type" value="Genomic_DNA"/>
</dbReference>
<evidence type="ECO:0000256" key="5">
    <source>
        <dbReference type="ARBA" id="ARBA00038781"/>
    </source>
</evidence>
<reference evidence="11" key="2">
    <citation type="submission" date="2022-05" db="EMBL/GenBank/DDBJ databases">
        <title>Metagenome Sequencing of an Archaeal-Dominated Microbial Community from a Hot Spring at the Los Azufres Geothermal Field, Mexico.</title>
        <authorList>
            <person name="Marin-Paredes R."/>
            <person name="Martinez-Romero E."/>
            <person name="Servin-Garciduenas L.E."/>
        </authorList>
    </citation>
    <scope>NUCLEOTIDE SEQUENCE</scope>
    <source>
        <strain evidence="11">AZ1-454</strain>
    </source>
</reference>
<keyword evidence="2" id="KW-0547">Nucleotide-binding</keyword>
<keyword evidence="3 10" id="KW-0067">ATP-binding</keyword>
<evidence type="ECO:0000256" key="8">
    <source>
        <dbReference type="ARBA" id="ARBA00047936"/>
    </source>
</evidence>
<comment type="similarity">
    <text evidence="4">Belongs to the ABC transporter superfamily. Sulfate/tungstate importer (TC 3.A.1.6) family.</text>
</comment>
<comment type="subunit">
    <text evidence="5">The complex is composed of two ATP-binding proteins (WtpC), two transmembrane proteins (WtpB) and a solute-binding protein (WtpA).</text>
</comment>
<comment type="caution">
    <text evidence="10">The sequence shown here is derived from an EMBL/GenBank/DDBJ whole genome shotgun (WGS) entry which is preliminary data.</text>
</comment>
<dbReference type="Pfam" id="PF00005">
    <property type="entry name" value="ABC_tran"/>
    <property type="match status" value="1"/>
</dbReference>
<dbReference type="Gene3D" id="3.40.50.300">
    <property type="entry name" value="P-loop containing nucleotide triphosphate hydrolases"/>
    <property type="match status" value="1"/>
</dbReference>
<dbReference type="InterPro" id="IPR027417">
    <property type="entry name" value="P-loop_NTPase"/>
</dbReference>
<evidence type="ECO:0000313" key="11">
    <source>
        <dbReference type="EMBL" id="MCL7343527.1"/>
    </source>
</evidence>
<evidence type="ECO:0000256" key="7">
    <source>
        <dbReference type="ARBA" id="ARBA00041133"/>
    </source>
</evidence>
<protein>
    <recommendedName>
        <fullName evidence="7">Molybdate/tungstate import ATP-binding protein WtpC</fullName>
        <ecNumber evidence="6">7.3.2.6</ecNumber>
    </recommendedName>
</protein>
<dbReference type="PANTHER" id="PTHR42781:SF4">
    <property type="entry name" value="SPERMIDINE_PUTRESCINE IMPORT ATP-BINDING PROTEIN POTA"/>
    <property type="match status" value="1"/>
</dbReference>
<dbReference type="SUPFAM" id="SSF52540">
    <property type="entry name" value="P-loop containing nucleoside triphosphate hydrolases"/>
    <property type="match status" value="1"/>
</dbReference>
<dbReference type="GO" id="GO:1901238">
    <property type="term" value="F:ABC-type tungstate transporter activity"/>
    <property type="evidence" value="ECO:0007669"/>
    <property type="project" value="UniProtKB-EC"/>
</dbReference>
<dbReference type="PANTHER" id="PTHR42781">
    <property type="entry name" value="SPERMIDINE/PUTRESCINE IMPORT ATP-BINDING PROTEIN POTA"/>
    <property type="match status" value="1"/>
</dbReference>
<evidence type="ECO:0000256" key="2">
    <source>
        <dbReference type="ARBA" id="ARBA00022741"/>
    </source>
</evidence>
<accession>A0A0F2LS67</accession>
<feature type="domain" description="ABC transporter" evidence="9">
    <location>
        <begin position="1"/>
        <end position="201"/>
    </location>
</feature>
<dbReference type="GO" id="GO:0005524">
    <property type="term" value="F:ATP binding"/>
    <property type="evidence" value="ECO:0007669"/>
    <property type="project" value="UniProtKB-KW"/>
</dbReference>
<evidence type="ECO:0000259" key="9">
    <source>
        <dbReference type="PROSITE" id="PS50893"/>
    </source>
</evidence>
<dbReference type="InterPro" id="IPR050093">
    <property type="entry name" value="ABC_SmlMolc_Importer"/>
</dbReference>
<dbReference type="GO" id="GO:0016887">
    <property type="term" value="F:ATP hydrolysis activity"/>
    <property type="evidence" value="ECO:0007669"/>
    <property type="project" value="InterPro"/>
</dbReference>
<proteinExistence type="inferred from homology"/>
<dbReference type="EC" id="7.3.2.6" evidence="6"/>
<evidence type="ECO:0000256" key="1">
    <source>
        <dbReference type="ARBA" id="ARBA00022448"/>
    </source>
</evidence>
<evidence type="ECO:0000313" key="10">
    <source>
        <dbReference type="EMBL" id="KJR79340.1"/>
    </source>
</evidence>
<dbReference type="InterPro" id="IPR003593">
    <property type="entry name" value="AAA+_ATPase"/>
</dbReference>
<dbReference type="SMART" id="SM00382">
    <property type="entry name" value="AAA"/>
    <property type="match status" value="1"/>
</dbReference>
<dbReference type="InterPro" id="IPR003439">
    <property type="entry name" value="ABC_transporter-like_ATP-bd"/>
</dbReference>
<evidence type="ECO:0000256" key="6">
    <source>
        <dbReference type="ARBA" id="ARBA00039025"/>
    </source>
</evidence>
<dbReference type="AlphaFoldDB" id="A0A0F2LS67"/>
<dbReference type="PROSITE" id="PS50893">
    <property type="entry name" value="ABC_TRANSPORTER_2"/>
    <property type="match status" value="1"/>
</dbReference>